<comment type="caution">
    <text evidence="8">The sequence shown here is derived from an EMBL/GenBank/DDBJ whole genome shotgun (WGS) entry which is preliminary data.</text>
</comment>
<dbReference type="PROSITE" id="PS51736">
    <property type="entry name" value="RECOMBINASES_3"/>
    <property type="match status" value="1"/>
</dbReference>
<dbReference type="Pfam" id="PF07508">
    <property type="entry name" value="Recombinase"/>
    <property type="match status" value="1"/>
</dbReference>
<sequence>MSKENMLVFGYARVSTDNQLENYSIEEQTERLKAYCAAKGWTLLQTYVDGGYSGGNTDRPALQEMLSAIRENKIDAVVVYKLDRLSRSQKDTLTLIEDDLLSHGADFVSINENFDTSTPFGRAMIGILSVFAQLEKDQITERFTMGRIGRGKAGYFHGGGNPPTGYDYIDGKLVVNEYEAMQVREVFSAFLGGRSINAIQKDLTARYTTRWTAAKVRNVLKNSLYTGKVHFLGQEYQGIHEPIIEESAFRAAVQALSSFEREAQKTTAQRTPFRAGYLLSGLVYCNRCGARYSANHGYYKCYSRAKSSPKFIVDPNCKNDNWAIEDLDALVCRQVDALVLHQDALDSLLAQTDQPKAVKIDKTRLRKRASEIDIQIERLIELYQFSAIPMSTLTEKVNTLSAEKKALQEQLDAPDEVPARELFQMAVSDYRTGFSDGDIAQKRALLSRLVERVTIDGQSVEVHWRL</sequence>
<evidence type="ECO:0000313" key="8">
    <source>
        <dbReference type="EMBL" id="PVY47345.1"/>
    </source>
</evidence>
<accession>A0A2U1BFB7</accession>
<reference evidence="8 9" key="1">
    <citation type="submission" date="2018-04" db="EMBL/GenBank/DDBJ databases">
        <title>Genomic Encyclopedia of Type Strains, Phase IV (KMG-IV): sequencing the most valuable type-strain genomes for metagenomic binning, comparative biology and taxonomic classification.</title>
        <authorList>
            <person name="Goeker M."/>
        </authorList>
    </citation>
    <scope>NUCLEOTIDE SEQUENCE [LARGE SCALE GENOMIC DNA]</scope>
    <source>
        <strain evidence="8 9">DSM 26588</strain>
    </source>
</reference>
<feature type="active site" description="O-(5'-phospho-DNA)-serine intermediate" evidence="4 5">
    <location>
        <position position="15"/>
    </location>
</feature>
<dbReference type="EMBL" id="QEKK01000009">
    <property type="protein sequence ID" value="PVY47345.1"/>
    <property type="molecule type" value="Genomic_DNA"/>
</dbReference>
<feature type="domain" description="Recombinase" evidence="7">
    <location>
        <begin position="163"/>
        <end position="262"/>
    </location>
</feature>
<dbReference type="GeneID" id="93228703"/>
<dbReference type="GO" id="GO:0000150">
    <property type="term" value="F:DNA strand exchange activity"/>
    <property type="evidence" value="ECO:0007669"/>
    <property type="project" value="InterPro"/>
</dbReference>
<evidence type="ECO:0000256" key="2">
    <source>
        <dbReference type="ARBA" id="ARBA00023125"/>
    </source>
</evidence>
<organism evidence="8 9">
    <name type="scientific">Intestinimonas butyriciproducens</name>
    <dbReference type="NCBI Taxonomy" id="1297617"/>
    <lineage>
        <taxon>Bacteria</taxon>
        <taxon>Bacillati</taxon>
        <taxon>Bacillota</taxon>
        <taxon>Clostridia</taxon>
        <taxon>Eubacteriales</taxon>
        <taxon>Intestinimonas</taxon>
    </lineage>
</organism>
<dbReference type="PANTHER" id="PTHR30461">
    <property type="entry name" value="DNA-INVERTASE FROM LAMBDOID PROPHAGE"/>
    <property type="match status" value="1"/>
</dbReference>
<dbReference type="Pfam" id="PF13408">
    <property type="entry name" value="Zn_ribbon_recom"/>
    <property type="match status" value="1"/>
</dbReference>
<name>A0A2U1BFB7_9FIRM</name>
<keyword evidence="1" id="KW-0229">DNA integration</keyword>
<dbReference type="CDD" id="cd03768">
    <property type="entry name" value="SR_ResInv"/>
    <property type="match status" value="1"/>
</dbReference>
<dbReference type="GO" id="GO:0015074">
    <property type="term" value="P:DNA integration"/>
    <property type="evidence" value="ECO:0007669"/>
    <property type="project" value="UniProtKB-KW"/>
</dbReference>
<dbReference type="PANTHER" id="PTHR30461:SF23">
    <property type="entry name" value="DNA RECOMBINASE-RELATED"/>
    <property type="match status" value="1"/>
</dbReference>
<dbReference type="Gene3D" id="3.40.50.1390">
    <property type="entry name" value="Resolvase, N-terminal catalytic domain"/>
    <property type="match status" value="1"/>
</dbReference>
<keyword evidence="3" id="KW-0233">DNA recombination</keyword>
<gene>
    <name evidence="8" type="ORF">C7373_1093</name>
</gene>
<dbReference type="InterPro" id="IPR036162">
    <property type="entry name" value="Resolvase-like_N_sf"/>
</dbReference>
<dbReference type="InterPro" id="IPR038109">
    <property type="entry name" value="DNA_bind_recomb_sf"/>
</dbReference>
<dbReference type="InterPro" id="IPR050639">
    <property type="entry name" value="SSR_resolvase"/>
</dbReference>
<dbReference type="Gene3D" id="3.90.1750.20">
    <property type="entry name" value="Putative Large Serine Recombinase, Chain B, Domain 2"/>
    <property type="match status" value="1"/>
</dbReference>
<evidence type="ECO:0000256" key="4">
    <source>
        <dbReference type="PIRSR" id="PIRSR606118-50"/>
    </source>
</evidence>
<evidence type="ECO:0000259" key="6">
    <source>
        <dbReference type="PROSITE" id="PS51736"/>
    </source>
</evidence>
<keyword evidence="2" id="KW-0238">DNA-binding</keyword>
<evidence type="ECO:0000313" key="9">
    <source>
        <dbReference type="Proteomes" id="UP000245778"/>
    </source>
</evidence>
<feature type="domain" description="Resolvase/invertase-type recombinase catalytic" evidence="6">
    <location>
        <begin position="7"/>
        <end position="154"/>
    </location>
</feature>
<dbReference type="PROSITE" id="PS51737">
    <property type="entry name" value="RECOMBINASE_DNA_BIND"/>
    <property type="match status" value="1"/>
</dbReference>
<dbReference type="PROSITE" id="PS00397">
    <property type="entry name" value="RECOMBINASES_1"/>
    <property type="match status" value="1"/>
</dbReference>
<protein>
    <submittedName>
        <fullName evidence="8">Site-specific DNA recombinase</fullName>
    </submittedName>
</protein>
<dbReference type="InterPro" id="IPR006119">
    <property type="entry name" value="Resolv_N"/>
</dbReference>
<dbReference type="Pfam" id="PF00239">
    <property type="entry name" value="Resolvase"/>
    <property type="match status" value="1"/>
</dbReference>
<evidence type="ECO:0000259" key="7">
    <source>
        <dbReference type="PROSITE" id="PS51737"/>
    </source>
</evidence>
<proteinExistence type="predicted"/>
<dbReference type="InterPro" id="IPR025827">
    <property type="entry name" value="Zn_ribbon_recom_dom"/>
</dbReference>
<evidence type="ECO:0000256" key="1">
    <source>
        <dbReference type="ARBA" id="ARBA00022908"/>
    </source>
</evidence>
<evidence type="ECO:0000256" key="3">
    <source>
        <dbReference type="ARBA" id="ARBA00023172"/>
    </source>
</evidence>
<dbReference type="SMART" id="SM00857">
    <property type="entry name" value="Resolvase"/>
    <property type="match status" value="1"/>
</dbReference>
<dbReference type="AlphaFoldDB" id="A0A2U1BFB7"/>
<dbReference type="InterPro" id="IPR011109">
    <property type="entry name" value="DNA_bind_recombinase_dom"/>
</dbReference>
<dbReference type="GO" id="GO:0003677">
    <property type="term" value="F:DNA binding"/>
    <property type="evidence" value="ECO:0007669"/>
    <property type="project" value="UniProtKB-KW"/>
</dbReference>
<dbReference type="SUPFAM" id="SSF53041">
    <property type="entry name" value="Resolvase-like"/>
    <property type="match status" value="1"/>
</dbReference>
<dbReference type="Proteomes" id="UP000245778">
    <property type="component" value="Unassembled WGS sequence"/>
</dbReference>
<dbReference type="InterPro" id="IPR006118">
    <property type="entry name" value="Recombinase_CS"/>
</dbReference>
<dbReference type="RefSeq" id="WP_242976587.1">
    <property type="nucleotide sequence ID" value="NZ_CP011524.1"/>
</dbReference>
<evidence type="ECO:0000256" key="5">
    <source>
        <dbReference type="PROSITE-ProRule" id="PRU10137"/>
    </source>
</evidence>